<dbReference type="NCBIfam" id="TIGR00956">
    <property type="entry name" value="3a01205"/>
    <property type="match status" value="1"/>
</dbReference>
<dbReference type="InterPro" id="IPR034001">
    <property type="entry name" value="ABCG_PDR_1"/>
</dbReference>
<feature type="transmembrane region" description="Helical" evidence="10">
    <location>
        <begin position="1347"/>
        <end position="1375"/>
    </location>
</feature>
<gene>
    <name evidence="12" type="ORF">BRENAR_LOCUS26</name>
</gene>
<dbReference type="GO" id="GO:0005524">
    <property type="term" value="F:ATP binding"/>
    <property type="evidence" value="ECO:0007669"/>
    <property type="project" value="UniProtKB-KW"/>
</dbReference>
<feature type="transmembrane region" description="Helical" evidence="10">
    <location>
        <begin position="1308"/>
        <end position="1327"/>
    </location>
</feature>
<dbReference type="CDD" id="cd03233">
    <property type="entry name" value="ABCG_PDR_domain1"/>
    <property type="match status" value="1"/>
</dbReference>
<evidence type="ECO:0000313" key="12">
    <source>
        <dbReference type="EMBL" id="VEU19287.1"/>
    </source>
</evidence>
<evidence type="ECO:0000256" key="9">
    <source>
        <dbReference type="SAM" id="MobiDB-lite"/>
    </source>
</evidence>
<dbReference type="CDD" id="cd03232">
    <property type="entry name" value="ABCG_PDR_domain2"/>
    <property type="match status" value="1"/>
</dbReference>
<feature type="domain" description="ABC transporter" evidence="11">
    <location>
        <begin position="181"/>
        <end position="430"/>
    </location>
</feature>
<dbReference type="Pfam" id="PF14510">
    <property type="entry name" value="ABC_trans_N"/>
    <property type="match status" value="1"/>
</dbReference>
<keyword evidence="7 10" id="KW-1133">Transmembrane helix</keyword>
<dbReference type="InterPro" id="IPR017871">
    <property type="entry name" value="ABC_transporter-like_CS"/>
</dbReference>
<evidence type="ECO:0000259" key="11">
    <source>
        <dbReference type="PROSITE" id="PS50893"/>
    </source>
</evidence>
<dbReference type="PROSITE" id="PS50893">
    <property type="entry name" value="ABC_TRANSPORTER_2"/>
    <property type="match status" value="2"/>
</dbReference>
<dbReference type="OrthoDB" id="245989at2759"/>
<evidence type="ECO:0000256" key="2">
    <source>
        <dbReference type="ARBA" id="ARBA00022448"/>
    </source>
</evidence>
<evidence type="ECO:0000313" key="13">
    <source>
        <dbReference type="Proteomes" id="UP000290900"/>
    </source>
</evidence>
<evidence type="ECO:0000256" key="8">
    <source>
        <dbReference type="ARBA" id="ARBA00023136"/>
    </source>
</evidence>
<name>A0A448YEH2_BRENA</name>
<dbReference type="GO" id="GO:0140359">
    <property type="term" value="F:ABC-type transporter activity"/>
    <property type="evidence" value="ECO:0007669"/>
    <property type="project" value="InterPro"/>
</dbReference>
<dbReference type="InterPro" id="IPR003439">
    <property type="entry name" value="ABC_transporter-like_ATP-bd"/>
</dbReference>
<evidence type="ECO:0000256" key="3">
    <source>
        <dbReference type="ARBA" id="ARBA00022692"/>
    </source>
</evidence>
<evidence type="ECO:0000256" key="10">
    <source>
        <dbReference type="SAM" id="Phobius"/>
    </source>
</evidence>
<dbReference type="GO" id="GO:0016020">
    <property type="term" value="C:membrane"/>
    <property type="evidence" value="ECO:0007669"/>
    <property type="project" value="UniProtKB-SubCell"/>
</dbReference>
<dbReference type="InterPro" id="IPR005285">
    <property type="entry name" value="Drug-R_PDR/CDR"/>
</dbReference>
<keyword evidence="8 10" id="KW-0472">Membrane</keyword>
<dbReference type="InterPro" id="IPR013525">
    <property type="entry name" value="ABC2_TM"/>
</dbReference>
<reference evidence="12 13" key="1">
    <citation type="submission" date="2018-12" db="EMBL/GenBank/DDBJ databases">
        <authorList>
            <person name="Tiukova I."/>
            <person name="Dainat J."/>
        </authorList>
    </citation>
    <scope>NUCLEOTIDE SEQUENCE [LARGE SCALE GENOMIC DNA]</scope>
</reference>
<feature type="compositionally biased region" description="Low complexity" evidence="9">
    <location>
        <begin position="881"/>
        <end position="890"/>
    </location>
</feature>
<dbReference type="Pfam" id="PF06422">
    <property type="entry name" value="PDR_CDR"/>
    <property type="match status" value="1"/>
</dbReference>
<keyword evidence="4" id="KW-0677">Repeat</keyword>
<dbReference type="PANTHER" id="PTHR19241">
    <property type="entry name" value="ATP-BINDING CASSETTE TRANSPORTER"/>
    <property type="match status" value="1"/>
</dbReference>
<keyword evidence="2" id="KW-0813">Transport</keyword>
<feature type="transmembrane region" description="Helical" evidence="10">
    <location>
        <begin position="1452"/>
        <end position="1471"/>
    </location>
</feature>
<dbReference type="InParanoid" id="A0A448YEH2"/>
<dbReference type="InterPro" id="IPR027417">
    <property type="entry name" value="P-loop_NTPase"/>
</dbReference>
<feature type="compositionally biased region" description="Basic and acidic residues" evidence="9">
    <location>
        <begin position="53"/>
        <end position="62"/>
    </location>
</feature>
<dbReference type="GO" id="GO:1990961">
    <property type="term" value="P:xenobiotic detoxification by transmembrane export across the plasma membrane"/>
    <property type="evidence" value="ECO:0007669"/>
    <property type="project" value="InterPro"/>
</dbReference>
<dbReference type="InterPro" id="IPR034003">
    <property type="entry name" value="ABCG_PDR_2"/>
</dbReference>
<evidence type="ECO:0000256" key="7">
    <source>
        <dbReference type="ARBA" id="ARBA00022989"/>
    </source>
</evidence>
<dbReference type="SUPFAM" id="SSF52540">
    <property type="entry name" value="P-loop containing nucleoside triphosphate hydrolases"/>
    <property type="match status" value="2"/>
</dbReference>
<feature type="domain" description="ABC transporter" evidence="11">
    <location>
        <begin position="915"/>
        <end position="1158"/>
    </location>
</feature>
<keyword evidence="5" id="KW-0547">Nucleotide-binding</keyword>
<accession>A0A448YEH2</accession>
<dbReference type="SMART" id="SM00382">
    <property type="entry name" value="AAA"/>
    <property type="match status" value="2"/>
</dbReference>
<dbReference type="Pfam" id="PF00005">
    <property type="entry name" value="ABC_tran"/>
    <property type="match status" value="2"/>
</dbReference>
<evidence type="ECO:0000256" key="1">
    <source>
        <dbReference type="ARBA" id="ARBA00004141"/>
    </source>
</evidence>
<feature type="compositionally biased region" description="Polar residues" evidence="9">
    <location>
        <begin position="896"/>
        <end position="905"/>
    </location>
</feature>
<feature type="transmembrane region" description="Helical" evidence="10">
    <location>
        <begin position="1396"/>
        <end position="1420"/>
    </location>
</feature>
<protein>
    <submittedName>
        <fullName evidence="12">DEKNAAC100857</fullName>
    </submittedName>
</protein>
<dbReference type="InterPro" id="IPR029481">
    <property type="entry name" value="ABC_trans_N"/>
</dbReference>
<feature type="region of interest" description="Disordered" evidence="9">
    <location>
        <begin position="29"/>
        <end position="77"/>
    </location>
</feature>
<keyword evidence="13" id="KW-1185">Reference proteome</keyword>
<dbReference type="Pfam" id="PF01061">
    <property type="entry name" value="ABC2_membrane"/>
    <property type="match status" value="2"/>
</dbReference>
<feature type="compositionally biased region" description="Low complexity" evidence="9">
    <location>
        <begin position="29"/>
        <end position="39"/>
    </location>
</feature>
<dbReference type="PROSITE" id="PS00211">
    <property type="entry name" value="ABC_TRANSPORTER_1"/>
    <property type="match status" value="1"/>
</dbReference>
<feature type="transmembrane region" description="Helical" evidence="10">
    <location>
        <begin position="1550"/>
        <end position="1569"/>
    </location>
</feature>
<sequence length="1600" mass="179817">MSIRVEPEDFEGMNEGEIQDLARELTRMSTVASAASAVSEGHSQNSTGSTETTGEKIEEARGESTGQPGILAGEPAYTGPNDGFAARLMRSLSPQSTRLSQIQVDGISPFLGEDPRLNPDSSDFSAKRWVKNLRALQDQDVDYYKPYQMGVLYKDLRCYGGATDADYKTDCLNWVEKAFKLGLDTIRPSENVFDILKPMDGLIRPGTLTVVLGRPGAGCSTFLKTLASQTYGYHVDKKAVVTYEGLTPSEIASHYRGEVIYNAETEIHFPHLTVGQTLKFASLMKVPQNRPPGVSRDVYAEHMARVYMAMYGLSHTYNTKVGNEYVRGVSGGERKRVSIAEVSLCGAKLQCWDNSTRGLDSATAENFVRCLKLSSEVLDTTSIVSIYQCSQRTYDFFDTVILMYEGRQIFFGNTQAAKGFFERQGWHCPARQTTADFLTSLTSPSERIPRKGFENKVPRTAEEFEQQWKASPEYTSLREEIESYMVDMERDASKFKEQILASKRARQARHLRGSEPFTVSYNMQVRYLTRRAFQRIRNDFSLPGFTIFVNFLMALLNGSVFFNLQNTTADIYNRGACLFFACLFNSLMSLLEVFALYEARPIVEKHKEYGLYHPSAEAFASILSEIPTKLITSVAYNVTLYFMVNLKRTAGAFFFYFLVATTATFLMSHLFRSIGSSTKSLSQAMTPSAIVVLAMAVYAGFVVPTEFMLGWSRWINYINPIAYAFEAMMINEFHSREIECTTYVPQGGDYNQLPLTFKVCDSVGAVAGQPFVSGDRYIDMAFRYVHSHKWRNWGICIGFMLFFLGTYLFAVEISMSARQTGEKTLFLRSSMRKLKKQGKLGSRSRPHDPEMQLATRETVSAMLDSGETASAEEKNLVPRENSSSNSLSNSPAGNLAPSSPSSSDTIRLDSGTDVFHWRNVCYDIPYEGSTRRLLENVDGWVKPGTLTALMGASGAGKTTLLDVLADRVTMGVVSGDMLVNTKPRDRSFQRSTGYVQQQDLHLQTSTVRESLRFSAYLRQPQSVSKKEKDEYVENIIKVLEMENYADAVVGVPGEGLNVEQRKRLTIGVELVAKPKLLLFLDEPTSGLDSQTAWSILCLIRKLSNSGQAIMCTIHQPSAMLFSQFDNLLLLKSDGQTVYFGEIGKGAQTLIDYFESHGSIPCPRSGNPAEWMLEAIGSAPGAHPDRDWYGIWRQSEQYQSVSKELDRLQQLPDEKNEPIARRPSHGLSRVLTETESLCTAEGRSRQLEESSYASSIFTQYYYVTIRVFQQYWRSPNYIYSKLSLVVFCSLLNGFTFFKANNSIQGLQDQMFSIFMFTALFAVLVEQMLPHYVAQRSLYEVRERPSRTFSWVAFILAQITVEIPWMILCGTIAFLCFYFPVDFAHNAEITHDASVRGILLWLFVLEFYVWTSTLGQACIAGIEVDQNGANLATLLFSLSLLFCGVLVSKDKLPGFWIFMYRVSPFTYWIAGFLRAGVGNSAVTCAEDELLVLEPYPLQTCAEYLGPYMKVAGGYLLDPDGIDSCTYCKMANTDAYLSTINALEFTGWQDFGIFWVYVVANVFATIACYWLFRVPKKNDPVKWLGKMMTIRRSKKGPQNSTLS</sequence>
<dbReference type="Gene3D" id="3.40.50.300">
    <property type="entry name" value="P-loop containing nucleotide triphosphate hydrolases"/>
    <property type="match status" value="2"/>
</dbReference>
<keyword evidence="3 10" id="KW-0812">Transmembrane</keyword>
<dbReference type="InterPro" id="IPR010929">
    <property type="entry name" value="PDR_CDR_ABC"/>
</dbReference>
<evidence type="ECO:0000256" key="5">
    <source>
        <dbReference type="ARBA" id="ARBA00022741"/>
    </source>
</evidence>
<feature type="compositionally biased region" description="Polar residues" evidence="9">
    <location>
        <begin position="41"/>
        <end position="52"/>
    </location>
</feature>
<dbReference type="InterPro" id="IPR003593">
    <property type="entry name" value="AAA+_ATPase"/>
</dbReference>
<feature type="transmembrane region" description="Helical" evidence="10">
    <location>
        <begin position="653"/>
        <end position="672"/>
    </location>
</feature>
<dbReference type="Proteomes" id="UP000290900">
    <property type="component" value="Unassembled WGS sequence"/>
</dbReference>
<dbReference type="STRING" id="13370.A0A448YEH2"/>
<feature type="transmembrane region" description="Helical" evidence="10">
    <location>
        <begin position="684"/>
        <end position="703"/>
    </location>
</feature>
<feature type="transmembrane region" description="Helical" evidence="10">
    <location>
        <begin position="1426"/>
        <end position="1445"/>
    </location>
</feature>
<feature type="transmembrane region" description="Helical" evidence="10">
    <location>
        <begin position="1277"/>
        <end position="1296"/>
    </location>
</feature>
<evidence type="ECO:0000256" key="4">
    <source>
        <dbReference type="ARBA" id="ARBA00022737"/>
    </source>
</evidence>
<dbReference type="GO" id="GO:0016887">
    <property type="term" value="F:ATP hydrolysis activity"/>
    <property type="evidence" value="ECO:0007669"/>
    <property type="project" value="InterPro"/>
</dbReference>
<proteinExistence type="predicted"/>
<keyword evidence="6" id="KW-0067">ATP-binding</keyword>
<dbReference type="EMBL" id="CAACVR010000001">
    <property type="protein sequence ID" value="VEU19287.1"/>
    <property type="molecule type" value="Genomic_DNA"/>
</dbReference>
<feature type="transmembrane region" description="Helical" evidence="10">
    <location>
        <begin position="790"/>
        <end position="810"/>
    </location>
</feature>
<dbReference type="FunFam" id="3.40.50.300:FF:000054">
    <property type="entry name" value="ABC multidrug transporter atrF"/>
    <property type="match status" value="1"/>
</dbReference>
<organism evidence="12 13">
    <name type="scientific">Brettanomyces naardenensis</name>
    <name type="common">Yeast</name>
    <dbReference type="NCBI Taxonomy" id="13370"/>
    <lineage>
        <taxon>Eukaryota</taxon>
        <taxon>Fungi</taxon>
        <taxon>Dikarya</taxon>
        <taxon>Ascomycota</taxon>
        <taxon>Saccharomycotina</taxon>
        <taxon>Pichiomycetes</taxon>
        <taxon>Pichiales</taxon>
        <taxon>Pichiaceae</taxon>
        <taxon>Brettanomyces</taxon>
    </lineage>
</organism>
<evidence type="ECO:0000256" key="6">
    <source>
        <dbReference type="ARBA" id="ARBA00022840"/>
    </source>
</evidence>
<feature type="transmembrane region" description="Helical" evidence="10">
    <location>
        <begin position="576"/>
        <end position="597"/>
    </location>
</feature>
<feature type="transmembrane region" description="Helical" evidence="10">
    <location>
        <begin position="540"/>
        <end position="564"/>
    </location>
</feature>
<feature type="region of interest" description="Disordered" evidence="9">
    <location>
        <begin position="865"/>
        <end position="907"/>
    </location>
</feature>
<comment type="subcellular location">
    <subcellularLocation>
        <location evidence="1">Membrane</location>
        <topology evidence="1">Multi-pass membrane protein</topology>
    </subcellularLocation>
</comment>